<accession>A0A1E5UNT5</accession>
<organism evidence="1 2">
    <name type="scientific">Dichanthelium oligosanthes</name>
    <dbReference type="NCBI Taxonomy" id="888268"/>
    <lineage>
        <taxon>Eukaryota</taxon>
        <taxon>Viridiplantae</taxon>
        <taxon>Streptophyta</taxon>
        <taxon>Embryophyta</taxon>
        <taxon>Tracheophyta</taxon>
        <taxon>Spermatophyta</taxon>
        <taxon>Magnoliopsida</taxon>
        <taxon>Liliopsida</taxon>
        <taxon>Poales</taxon>
        <taxon>Poaceae</taxon>
        <taxon>PACMAD clade</taxon>
        <taxon>Panicoideae</taxon>
        <taxon>Panicodae</taxon>
        <taxon>Paniceae</taxon>
        <taxon>Dichantheliinae</taxon>
        <taxon>Dichanthelium</taxon>
    </lineage>
</organism>
<dbReference type="Gene3D" id="3.40.50.300">
    <property type="entry name" value="P-loop containing nucleotide triphosphate hydrolases"/>
    <property type="match status" value="1"/>
</dbReference>
<dbReference type="Gene3D" id="1.10.287.890">
    <property type="entry name" value="Crystal structure of tRNA isopentenylpyrophosphate transferase (bh2366) domain"/>
    <property type="match status" value="1"/>
</dbReference>
<reference evidence="1 2" key="1">
    <citation type="submission" date="2016-09" db="EMBL/GenBank/DDBJ databases">
        <title>The draft genome of Dichanthelium oligosanthes: A C3 panicoid grass species.</title>
        <authorList>
            <person name="Studer A.J."/>
            <person name="Schnable J.C."/>
            <person name="Brutnell T.P."/>
        </authorList>
    </citation>
    <scope>NUCLEOTIDE SEQUENCE [LARGE SCALE GENOMIC DNA]</scope>
    <source>
        <strain evidence="2">cv. Kellogg 1175</strain>
        <tissue evidence="1">Leaf</tissue>
    </source>
</reference>
<dbReference type="Pfam" id="PF01715">
    <property type="entry name" value="IPPT"/>
    <property type="match status" value="1"/>
</dbReference>
<keyword evidence="2" id="KW-1185">Reference proteome</keyword>
<evidence type="ECO:0000313" key="2">
    <source>
        <dbReference type="Proteomes" id="UP000095767"/>
    </source>
</evidence>
<dbReference type="InterPro" id="IPR027417">
    <property type="entry name" value="P-loop_NTPase"/>
</dbReference>
<comment type="caution">
    <text evidence="1">The sequence shown here is derived from an EMBL/GenBank/DDBJ whole genome shotgun (WGS) entry which is preliminary data.</text>
</comment>
<name>A0A1E5UNT5_9POAL</name>
<sequence length="96" mass="10360">MVGAGMVEELREYFSAATAAERAAHAVLGKAIGVVELGNHFAGRTSFRTVIDDIKANTRDLAAAQVSKIRRMADDWGWPIRCLDASATVRARLDTA</sequence>
<evidence type="ECO:0000313" key="1">
    <source>
        <dbReference type="EMBL" id="OEL14549.1"/>
    </source>
</evidence>
<gene>
    <name evidence="1" type="ORF">BAE44_0024432</name>
</gene>
<dbReference type="STRING" id="888268.A0A1E5UNT5"/>
<dbReference type="AlphaFoldDB" id="A0A1E5UNT5"/>
<dbReference type="Proteomes" id="UP000095767">
    <property type="component" value="Unassembled WGS sequence"/>
</dbReference>
<dbReference type="EMBL" id="LWDX02069658">
    <property type="protein sequence ID" value="OEL14549.1"/>
    <property type="molecule type" value="Genomic_DNA"/>
</dbReference>
<dbReference type="OrthoDB" id="775260at2759"/>
<proteinExistence type="predicted"/>
<protein>
    <submittedName>
        <fullName evidence="1">Uncharacterized protein</fullName>
    </submittedName>
</protein>